<reference evidence="2 3" key="1">
    <citation type="submission" date="2023-08" db="EMBL/GenBank/DDBJ databases">
        <title>A Necator americanus chromosomal reference genome.</title>
        <authorList>
            <person name="Ilik V."/>
            <person name="Petrzelkova K.J."/>
            <person name="Pardy F."/>
            <person name="Fuh T."/>
            <person name="Niatou-Singa F.S."/>
            <person name="Gouil Q."/>
            <person name="Baker L."/>
            <person name="Ritchie M.E."/>
            <person name="Jex A.R."/>
            <person name="Gazzola D."/>
            <person name="Li H."/>
            <person name="Toshio Fujiwara R."/>
            <person name="Zhan B."/>
            <person name="Aroian R.V."/>
            <person name="Pafco B."/>
            <person name="Schwarz E.M."/>
        </authorList>
    </citation>
    <scope>NUCLEOTIDE SEQUENCE [LARGE SCALE GENOMIC DNA]</scope>
    <source>
        <strain evidence="2 3">Aroian</strain>
        <tissue evidence="2">Whole animal</tissue>
    </source>
</reference>
<accession>A0ABR1DJQ0</accession>
<proteinExistence type="predicted"/>
<comment type="caution">
    <text evidence="2">The sequence shown here is derived from an EMBL/GenBank/DDBJ whole genome shotgun (WGS) entry which is preliminary data.</text>
</comment>
<organism evidence="2 3">
    <name type="scientific">Necator americanus</name>
    <name type="common">Human hookworm</name>
    <dbReference type="NCBI Taxonomy" id="51031"/>
    <lineage>
        <taxon>Eukaryota</taxon>
        <taxon>Metazoa</taxon>
        <taxon>Ecdysozoa</taxon>
        <taxon>Nematoda</taxon>
        <taxon>Chromadorea</taxon>
        <taxon>Rhabditida</taxon>
        <taxon>Rhabditina</taxon>
        <taxon>Rhabditomorpha</taxon>
        <taxon>Strongyloidea</taxon>
        <taxon>Ancylostomatidae</taxon>
        <taxon>Bunostominae</taxon>
        <taxon>Necator</taxon>
    </lineage>
</organism>
<feature type="region of interest" description="Disordered" evidence="1">
    <location>
        <begin position="75"/>
        <end position="140"/>
    </location>
</feature>
<protein>
    <submittedName>
        <fullName evidence="2">Uncharacterized protein</fullName>
    </submittedName>
</protein>
<keyword evidence="3" id="KW-1185">Reference proteome</keyword>
<evidence type="ECO:0000313" key="3">
    <source>
        <dbReference type="Proteomes" id="UP001303046"/>
    </source>
</evidence>
<evidence type="ECO:0000313" key="2">
    <source>
        <dbReference type="EMBL" id="KAK6749696.1"/>
    </source>
</evidence>
<feature type="compositionally biased region" description="Basic residues" evidence="1">
    <location>
        <begin position="81"/>
        <end position="94"/>
    </location>
</feature>
<name>A0ABR1DJQ0_NECAM</name>
<evidence type="ECO:0000256" key="1">
    <source>
        <dbReference type="SAM" id="MobiDB-lite"/>
    </source>
</evidence>
<gene>
    <name evidence="2" type="primary">Necator_chrIV.g15276</name>
    <name evidence="2" type="ORF">RB195_001981</name>
</gene>
<feature type="region of interest" description="Disordered" evidence="1">
    <location>
        <begin position="1"/>
        <end position="44"/>
    </location>
</feature>
<dbReference type="Proteomes" id="UP001303046">
    <property type="component" value="Unassembled WGS sequence"/>
</dbReference>
<dbReference type="EMBL" id="JAVFWL010000004">
    <property type="protein sequence ID" value="KAK6749696.1"/>
    <property type="molecule type" value="Genomic_DNA"/>
</dbReference>
<sequence length="370" mass="42158">MVSIRFQPLSPPHRFRARPLAQRGRASRSRVLMSDSERDLDSESKLKCGNVDEDCEKVVSHVACVTLESDSLPETPNMPRAVRKKKRLVRRPRGYKMDVDPQPSTSQSKPDSRMDWDGAESCISSTSESDGGNCAADADDEQSDWVGYAPSVTEGDFDPVEERRTRRLQQKLQMSQLQRRLERFALEGGRGEMGIEFHIKGRPNSIQFNRMLLHYRLEVVKRQRGTVVIRKKMVDNELRYLIRAGEAFSSPDWILRFRMAKKRSAIKANYVRLMVKIELSDSRPFTQSDFELFVRQTVQRVLGSCGPQVQVGDYDELTHKGNIIVGGADAQLVWAALTISGQHQERTIAAHFFSLTEFYAGEDFILTPVF</sequence>
<feature type="compositionally biased region" description="Basic and acidic residues" evidence="1">
    <location>
        <begin position="35"/>
        <end position="44"/>
    </location>
</feature>